<feature type="transmembrane region" description="Helical" evidence="1">
    <location>
        <begin position="237"/>
        <end position="257"/>
    </location>
</feature>
<protein>
    <submittedName>
        <fullName evidence="2">YeeE/YedE family protein</fullName>
    </submittedName>
</protein>
<name>A0ABW9UV15_9SPHN</name>
<feature type="transmembrane region" description="Helical" evidence="1">
    <location>
        <begin position="64"/>
        <end position="87"/>
    </location>
</feature>
<keyword evidence="1" id="KW-0472">Membrane</keyword>
<comment type="caution">
    <text evidence="2">The sequence shown here is derived from an EMBL/GenBank/DDBJ whole genome shotgun (WGS) entry which is preliminary data.</text>
</comment>
<accession>A0ABW9UV15</accession>
<evidence type="ECO:0000313" key="2">
    <source>
        <dbReference type="EMBL" id="MXO68674.1"/>
    </source>
</evidence>
<keyword evidence="1" id="KW-0812">Transmembrane</keyword>
<dbReference type="EMBL" id="WTYO01000003">
    <property type="protein sequence ID" value="MXO68674.1"/>
    <property type="molecule type" value="Genomic_DNA"/>
</dbReference>
<reference evidence="2 3" key="1">
    <citation type="submission" date="2019-12" db="EMBL/GenBank/DDBJ databases">
        <title>Genomic-based taxomic classification of the family Erythrobacteraceae.</title>
        <authorList>
            <person name="Xu L."/>
        </authorList>
    </citation>
    <scope>NUCLEOTIDE SEQUENCE [LARGE SCALE GENOMIC DNA]</scope>
    <source>
        <strain evidence="2 3">H32</strain>
    </source>
</reference>
<dbReference type="Proteomes" id="UP000444401">
    <property type="component" value="Unassembled WGS sequence"/>
</dbReference>
<dbReference type="RefSeq" id="WP_160733302.1">
    <property type="nucleotide sequence ID" value="NZ_WTYO01000003.1"/>
</dbReference>
<gene>
    <name evidence="2" type="ORF">GRI72_07525</name>
</gene>
<evidence type="ECO:0000256" key="1">
    <source>
        <dbReference type="SAM" id="Phobius"/>
    </source>
</evidence>
<dbReference type="InterPro" id="IPR007272">
    <property type="entry name" value="Sulf_transp_TsuA/YedE"/>
</dbReference>
<feature type="transmembrane region" description="Helical" evidence="1">
    <location>
        <begin position="99"/>
        <end position="118"/>
    </location>
</feature>
<feature type="transmembrane region" description="Helical" evidence="1">
    <location>
        <begin position="31"/>
        <end position="52"/>
    </location>
</feature>
<evidence type="ECO:0000313" key="3">
    <source>
        <dbReference type="Proteomes" id="UP000444401"/>
    </source>
</evidence>
<keyword evidence="3" id="KW-1185">Reference proteome</keyword>
<feature type="transmembrane region" description="Helical" evidence="1">
    <location>
        <begin position="269"/>
        <end position="291"/>
    </location>
</feature>
<sequence length="306" mass="31326">MAGALGFCLARANSCTVAAVGRLVHERRWDWLLGLASAAASGGLALFVLASLPGEAFALPERRALGLAPVAGGILLGLGATINRACMLGSISRLSEGDGTYLLTLAGLALSLVVAPQLYILPQATEGQASADVLAEPATPVFGLAFLLVLGWAAMRVRIGRNATLRYLFAVGLIGAALFSGNPQWSYLAALQRGTQGTFLQSQTAADLAAIAIFAGAALSSWIAGRFSARRPTIYRAAGGLAGGLLMGLGAQTVPGGNDALLLWTIPGAALYGLVAYAVMIATILVCLWLYKTAVGRANRQATGAS</sequence>
<feature type="transmembrane region" description="Helical" evidence="1">
    <location>
        <begin position="167"/>
        <end position="185"/>
    </location>
</feature>
<keyword evidence="1" id="KW-1133">Transmembrane helix</keyword>
<dbReference type="Pfam" id="PF04143">
    <property type="entry name" value="Sulf_transp"/>
    <property type="match status" value="1"/>
</dbReference>
<proteinExistence type="predicted"/>
<organism evidence="2 3">
    <name type="scientific">Pelagerythrobacter marinus</name>
    <dbReference type="NCBI Taxonomy" id="538382"/>
    <lineage>
        <taxon>Bacteria</taxon>
        <taxon>Pseudomonadati</taxon>
        <taxon>Pseudomonadota</taxon>
        <taxon>Alphaproteobacteria</taxon>
        <taxon>Sphingomonadales</taxon>
        <taxon>Erythrobacteraceae</taxon>
        <taxon>Pelagerythrobacter</taxon>
    </lineage>
</organism>
<feature type="transmembrane region" description="Helical" evidence="1">
    <location>
        <begin position="205"/>
        <end position="225"/>
    </location>
</feature>
<feature type="transmembrane region" description="Helical" evidence="1">
    <location>
        <begin position="138"/>
        <end position="155"/>
    </location>
</feature>